<proteinExistence type="predicted"/>
<name>A0A9D7LQN8_9RHOO</name>
<dbReference type="AlphaFoldDB" id="A0A9D7LQN8"/>
<evidence type="ECO:0000256" key="1">
    <source>
        <dbReference type="SAM" id="SignalP"/>
    </source>
</evidence>
<accession>A0A9D7LQN8</accession>
<feature type="chain" id="PRO_5039589882" description="Transporter" evidence="1">
    <location>
        <begin position="25"/>
        <end position="265"/>
    </location>
</feature>
<organism evidence="2 3">
    <name type="scientific">Candidatus Dechloromonas phosphorivorans</name>
    <dbReference type="NCBI Taxonomy" id="2899244"/>
    <lineage>
        <taxon>Bacteria</taxon>
        <taxon>Pseudomonadati</taxon>
        <taxon>Pseudomonadota</taxon>
        <taxon>Betaproteobacteria</taxon>
        <taxon>Rhodocyclales</taxon>
        <taxon>Azonexaceae</taxon>
        <taxon>Dechloromonas</taxon>
    </lineage>
</organism>
<gene>
    <name evidence="2" type="ORF">IPN75_18510</name>
</gene>
<comment type="caution">
    <text evidence="2">The sequence shown here is derived from an EMBL/GenBank/DDBJ whole genome shotgun (WGS) entry which is preliminary data.</text>
</comment>
<keyword evidence="1" id="KW-0732">Signal</keyword>
<evidence type="ECO:0000313" key="3">
    <source>
        <dbReference type="Proteomes" id="UP000808146"/>
    </source>
</evidence>
<sequence length="265" mass="28629">MSNHRLRPALLPSLLAIVSPPALALQPLITDDTGTQGSGGNQIELAYSGFRQKMSGSTDRLDSLPFTYTRGVSETLDLFVSASYGRLRLSSADQAAYGVGTPSLGAKWRFYGTEESDTRMALKPEIFFPINGSSREEDGFGTGKISGNLTFILEQRVPFGSVLFNAGLGRSRIHGAFDDSDATVSRLSIAPIWEVSEEWKLALDMGQRFARGSGTTVIEKYAEFGAIYSPGKDLDLALGIIGSSDNQNPRTTTQAATVGVTWRFQ</sequence>
<feature type="signal peptide" evidence="1">
    <location>
        <begin position="1"/>
        <end position="24"/>
    </location>
</feature>
<evidence type="ECO:0000313" key="2">
    <source>
        <dbReference type="EMBL" id="MBK8892207.1"/>
    </source>
</evidence>
<dbReference type="EMBL" id="JADKBR010000025">
    <property type="protein sequence ID" value="MBK8892207.1"/>
    <property type="molecule type" value="Genomic_DNA"/>
</dbReference>
<reference evidence="2" key="1">
    <citation type="submission" date="2020-10" db="EMBL/GenBank/DDBJ databases">
        <title>Connecting structure to function with the recovery of over 1000 high-quality activated sludge metagenome-assembled genomes encoding full-length rRNA genes using long-read sequencing.</title>
        <authorList>
            <person name="Singleton C.M."/>
            <person name="Petriglieri F."/>
            <person name="Kristensen J.M."/>
            <person name="Kirkegaard R.H."/>
            <person name="Michaelsen T.Y."/>
            <person name="Andersen M.H."/>
            <person name="Karst S.M."/>
            <person name="Dueholm M.S."/>
            <person name="Nielsen P.H."/>
            <person name="Albertsen M."/>
        </authorList>
    </citation>
    <scope>NUCLEOTIDE SEQUENCE</scope>
    <source>
        <strain evidence="2">OdNE_18-Q3-R46-58_BAT3C.305</strain>
    </source>
</reference>
<dbReference type="Proteomes" id="UP000808146">
    <property type="component" value="Unassembled WGS sequence"/>
</dbReference>
<evidence type="ECO:0008006" key="4">
    <source>
        <dbReference type="Google" id="ProtNLM"/>
    </source>
</evidence>
<protein>
    <recommendedName>
        <fullName evidence="4">Transporter</fullName>
    </recommendedName>
</protein>